<feature type="compositionally biased region" description="Basic and acidic residues" evidence="20">
    <location>
        <begin position="718"/>
        <end position="734"/>
    </location>
</feature>
<dbReference type="GO" id="GO:0000978">
    <property type="term" value="F:RNA polymerase II cis-regulatory region sequence-specific DNA binding"/>
    <property type="evidence" value="ECO:0007669"/>
    <property type="project" value="TreeGrafter"/>
</dbReference>
<dbReference type="SUPFAM" id="SSF52374">
    <property type="entry name" value="Nucleotidylyl transferase"/>
    <property type="match status" value="1"/>
</dbReference>
<evidence type="ECO:0000313" key="24">
    <source>
        <dbReference type="Proteomes" id="UP000618051"/>
    </source>
</evidence>
<dbReference type="HAMAP" id="MF_00376">
    <property type="entry name" value="Dephospho_CoA_kinase"/>
    <property type="match status" value="1"/>
</dbReference>
<comment type="caution">
    <text evidence="22">The sequence shown here is derived from an EMBL/GenBank/DDBJ whole genome shotgun (WGS) entry which is preliminary data.</text>
</comment>
<feature type="region of interest" description="Disordered" evidence="20">
    <location>
        <begin position="133"/>
        <end position="154"/>
    </location>
</feature>
<dbReference type="GO" id="GO:0005737">
    <property type="term" value="C:cytoplasm"/>
    <property type="evidence" value="ECO:0007669"/>
    <property type="project" value="UniProtKB-SubCell"/>
</dbReference>
<dbReference type="OrthoDB" id="330671at2759"/>
<dbReference type="SUPFAM" id="SSF52540">
    <property type="entry name" value="P-loop containing nucleoside triphosphate hydrolases"/>
    <property type="match status" value="1"/>
</dbReference>
<dbReference type="GO" id="GO:0045944">
    <property type="term" value="P:positive regulation of transcription by RNA polymerase II"/>
    <property type="evidence" value="ECO:0007669"/>
    <property type="project" value="UniProtKB-ARBA"/>
</dbReference>
<feature type="compositionally biased region" description="Basic residues" evidence="20">
    <location>
        <begin position="845"/>
        <end position="862"/>
    </location>
</feature>
<keyword evidence="5" id="KW-0597">Phosphoprotein</keyword>
<dbReference type="GO" id="GO:0005654">
    <property type="term" value="C:nucleoplasm"/>
    <property type="evidence" value="ECO:0007669"/>
    <property type="project" value="UniProtKB-ARBA"/>
</dbReference>
<keyword evidence="8" id="KW-0805">Transcription regulation</keyword>
<dbReference type="GO" id="GO:0061629">
    <property type="term" value="F:RNA polymerase II-specific DNA-binding transcription factor binding"/>
    <property type="evidence" value="ECO:0007669"/>
    <property type="project" value="UniProtKB-ARBA"/>
</dbReference>
<evidence type="ECO:0000313" key="22">
    <source>
        <dbReference type="EMBL" id="KAG0116101.1"/>
    </source>
</evidence>
<feature type="region of interest" description="Disordered" evidence="20">
    <location>
        <begin position="831"/>
        <end position="930"/>
    </location>
</feature>
<evidence type="ECO:0000313" key="23">
    <source>
        <dbReference type="EMBL" id="KAI1230286.1"/>
    </source>
</evidence>
<comment type="subcellular location">
    <subcellularLocation>
        <location evidence="2">Cytoplasm</location>
    </subcellularLocation>
    <subcellularLocation>
        <location evidence="1">Nucleus</location>
    </subcellularLocation>
</comment>
<dbReference type="SUPFAM" id="SSF47459">
    <property type="entry name" value="HLH, helix-loop-helix DNA-binding domain"/>
    <property type="match status" value="1"/>
</dbReference>
<dbReference type="GO" id="GO:0015937">
    <property type="term" value="P:coenzyme A biosynthetic process"/>
    <property type="evidence" value="ECO:0007669"/>
    <property type="project" value="InterPro"/>
</dbReference>
<feature type="domain" description="BHLH" evidence="21">
    <location>
        <begin position="914"/>
        <end position="972"/>
    </location>
</feature>
<organism evidence="22">
    <name type="scientific">Lamprotornis superbus</name>
    <dbReference type="NCBI Taxonomy" id="245042"/>
    <lineage>
        <taxon>Eukaryota</taxon>
        <taxon>Metazoa</taxon>
        <taxon>Chordata</taxon>
        <taxon>Craniata</taxon>
        <taxon>Vertebrata</taxon>
        <taxon>Euteleostomi</taxon>
        <taxon>Archelosauria</taxon>
        <taxon>Archosauria</taxon>
        <taxon>Dinosauria</taxon>
        <taxon>Saurischia</taxon>
        <taxon>Theropoda</taxon>
        <taxon>Coelurosauria</taxon>
        <taxon>Aves</taxon>
        <taxon>Neognathae</taxon>
        <taxon>Neoaves</taxon>
        <taxon>Telluraves</taxon>
        <taxon>Australaves</taxon>
        <taxon>Passeriformes</taxon>
        <taxon>Sturnidae</taxon>
        <taxon>Lamprotornis</taxon>
    </lineage>
</organism>
<dbReference type="GO" id="GO:0046983">
    <property type="term" value="F:protein dimerization activity"/>
    <property type="evidence" value="ECO:0007669"/>
    <property type="project" value="InterPro"/>
</dbReference>
<dbReference type="Pfam" id="PF01467">
    <property type="entry name" value="CTP_transf_like"/>
    <property type="match status" value="1"/>
</dbReference>
<dbReference type="CDD" id="cd02022">
    <property type="entry name" value="DPCK"/>
    <property type="match status" value="1"/>
</dbReference>
<dbReference type="EMBL" id="JADDUC020000031">
    <property type="protein sequence ID" value="KAI1230286.1"/>
    <property type="molecule type" value="Genomic_DNA"/>
</dbReference>
<feature type="compositionally biased region" description="Low complexity" evidence="20">
    <location>
        <begin position="831"/>
        <end position="844"/>
    </location>
</feature>
<dbReference type="SMART" id="SM00353">
    <property type="entry name" value="HLH"/>
    <property type="match status" value="1"/>
</dbReference>
<keyword evidence="4" id="KW-0678">Repressor</keyword>
<dbReference type="Gene3D" id="3.40.50.300">
    <property type="entry name" value="P-loop containing nucleotide triphosphate hydrolases"/>
    <property type="match status" value="2"/>
</dbReference>
<dbReference type="InterPro" id="IPR036638">
    <property type="entry name" value="HLH_DNA-bd_sf"/>
</dbReference>
<feature type="compositionally biased region" description="Basic and acidic residues" evidence="20">
    <location>
        <begin position="920"/>
        <end position="930"/>
    </location>
</feature>
<keyword evidence="11" id="KW-0804">Transcription</keyword>
<keyword evidence="7" id="KW-0067">ATP-binding</keyword>
<dbReference type="InterPro" id="IPR052207">
    <property type="entry name" value="Max-like/E-box_TFs"/>
</dbReference>
<evidence type="ECO:0000256" key="20">
    <source>
        <dbReference type="SAM" id="MobiDB-lite"/>
    </source>
</evidence>
<evidence type="ECO:0000256" key="9">
    <source>
        <dbReference type="ARBA" id="ARBA00023125"/>
    </source>
</evidence>
<dbReference type="InterPro" id="IPR001977">
    <property type="entry name" value="Depp_CoAkinase"/>
</dbReference>
<reference evidence="23" key="3">
    <citation type="submission" date="2022-01" db="EMBL/GenBank/DDBJ databases">
        <authorList>
            <person name="Rubenstein D.R."/>
        </authorList>
    </citation>
    <scope>NUCLEOTIDE SEQUENCE</scope>
    <source>
        <strain evidence="23">SS15</strain>
        <tissue evidence="23">Liver</tissue>
    </source>
</reference>
<evidence type="ECO:0000256" key="19">
    <source>
        <dbReference type="SAM" id="Coils"/>
    </source>
</evidence>
<dbReference type="CDD" id="cd02164">
    <property type="entry name" value="PPAT_CoAS"/>
    <property type="match status" value="1"/>
</dbReference>
<evidence type="ECO:0000256" key="3">
    <source>
        <dbReference type="ARBA" id="ARBA00022490"/>
    </source>
</evidence>
<evidence type="ECO:0000256" key="17">
    <source>
        <dbReference type="ARBA" id="ARBA00079081"/>
    </source>
</evidence>
<accession>A0A835TRC2</accession>
<dbReference type="PROSITE" id="PS51219">
    <property type="entry name" value="DPCK"/>
    <property type="match status" value="2"/>
</dbReference>
<dbReference type="AlphaFoldDB" id="A0A835TRC2"/>
<dbReference type="GO" id="GO:0005524">
    <property type="term" value="F:ATP binding"/>
    <property type="evidence" value="ECO:0007669"/>
    <property type="project" value="UniProtKB-KW"/>
</dbReference>
<dbReference type="Proteomes" id="UP000618051">
    <property type="component" value="Unassembled WGS sequence"/>
</dbReference>
<feature type="compositionally biased region" description="Polar residues" evidence="20">
    <location>
        <begin position="879"/>
        <end position="894"/>
    </location>
</feature>
<dbReference type="Pfam" id="PF01121">
    <property type="entry name" value="CoaE"/>
    <property type="match status" value="2"/>
</dbReference>
<evidence type="ECO:0000256" key="8">
    <source>
        <dbReference type="ARBA" id="ARBA00023015"/>
    </source>
</evidence>
<evidence type="ECO:0000256" key="16">
    <source>
        <dbReference type="ARBA" id="ARBA00076041"/>
    </source>
</evidence>
<dbReference type="EMBL" id="JADDUC010000186">
    <property type="protein sequence ID" value="KAG0116101.1"/>
    <property type="molecule type" value="Genomic_DNA"/>
</dbReference>
<feature type="region of interest" description="Disordered" evidence="20">
    <location>
        <begin position="793"/>
        <end position="812"/>
    </location>
</feature>
<keyword evidence="10" id="KW-0010">Activator</keyword>
<feature type="coiled-coil region" evidence="19">
    <location>
        <begin position="969"/>
        <end position="996"/>
    </location>
</feature>
<evidence type="ECO:0000256" key="6">
    <source>
        <dbReference type="ARBA" id="ARBA00022741"/>
    </source>
</evidence>
<dbReference type="PANTHER" id="PTHR15741:SF25">
    <property type="entry name" value="MAX-LIKE PROTEIN X"/>
    <property type="match status" value="1"/>
</dbReference>
<dbReference type="Pfam" id="PF00010">
    <property type="entry name" value="HLH"/>
    <property type="match status" value="1"/>
</dbReference>
<sequence length="1083" mass="117505">MPPFASGLLVLTAPLPALPRRAVGLVAAAAGLVAGPLYPGLRLGGPAAGPAAPPAGPALLRVLAALYTAAAARRGLDLRVLLGPGRRLARQPRVLLAAAAEAPGPPEPVQLGLQRLAAAVYGCPPSLPALLLGEDTAGDAGGHPEGDPEQDPDATLPEFLDVAVGGTFDRLHGAHRLLLSACCLLARRRLLAGVADGDLLRHKVLPELIEPYELRAAKLREFLEDVKPSLCYDIVPLADPFGPSVTDPDLQCLVVSEETRRGGEAVNRKRLENGLPELALHEIQLMKDPLRSQNEEEKISSSSLRQRLLGTLLQPPRQDPALPLRPYVIGLTGGTGSGKTSIAKLLGHLGAFIIDADKLGHAVYVPGGPAYEPVVAAFGAGRVTGGCGEEEGEGEVSQQPREPWPVPPCPSMGFGLPRCCVSHVGAAEILNKDGTINRKVLGAKVFGNQLFEMMTPSWLYFLTVAWGQGWTDRISAAESAAVLDTLLLPCGCCCLPVPVTVPVAIPISSIPCFFFTQLRATDLTNTASGLCPLYPGGCSGTWPLQVLSLLLCCCLPQAKEQLKSLTDIVWPEIAQMAKERVREADAQGKAVCVLDAAVLLEAGWQDMVHEVWTAIIPEEEAVRRIVARDGLTEDAARHRLQSQMSNKQRVEQSQVVLCTLWEPDITRQQAATKEWIWACKFSREGRGAEGLGLAAAAPEPVRDRPARPREGPCPTTTAHDEPADGAAWDRDHRPRPAPARVRGVLWSPGEGERCRAEPRWVTVKRLLLQCVSVRRCPSPLPCWPRPRGARCGTPVPRGIPRPGRRNRGARGDVTPVTSRACVMLLACGRAPPGGADGPRSPAAARRSHDRAGGRWRSRRAPRPKTPLFMENARKGSIVSRANSIGSTSASSVPNTDDEDSDYHQESYKESYKDKRRRAHTQAEQKRRDAIKKGYNDLQAIVPTCEQQDFSISSQKLSKAIVLQKTIDYIQFLHKEKKKQEEEVSTLRKDVMALKIMKVNYEQIVKAHQDNPNEGKNQISDEVKFNVFQGIMDSLFQSFNASISVTSFQELSACVFSWIEEHCKPQTLQDIVIGVLHKVKSQLY</sequence>
<evidence type="ECO:0000259" key="21">
    <source>
        <dbReference type="PROSITE" id="PS50888"/>
    </source>
</evidence>
<comment type="subunit">
    <text evidence="14">Efficient DNA binding requires dimerization with another bHLH protein. Binds DNA as a heterodimer with MAD1, MAD4, MNT, WBSCR14 and MLXIP. Can also bind DNA as a homodimer.</text>
</comment>
<evidence type="ECO:0000256" key="12">
    <source>
        <dbReference type="ARBA" id="ARBA00023242"/>
    </source>
</evidence>
<dbReference type="CDD" id="cd19687">
    <property type="entry name" value="bHLHzip_Mlx"/>
    <property type="match status" value="1"/>
</dbReference>
<reference evidence="22" key="1">
    <citation type="submission" date="2020-10" db="EMBL/GenBank/DDBJ databases">
        <title>Feather gene expression reveals the developmental basis of iridescence in African starlings.</title>
        <authorList>
            <person name="Rubenstein D.R."/>
        </authorList>
    </citation>
    <scope>NUCLEOTIDE SEQUENCE</scope>
    <source>
        <strain evidence="22">SS15</strain>
        <tissue evidence="22">Liver</tissue>
    </source>
</reference>
<proteinExistence type="inferred from homology"/>
<evidence type="ECO:0000256" key="7">
    <source>
        <dbReference type="ARBA" id="ARBA00022840"/>
    </source>
</evidence>
<evidence type="ECO:0000256" key="11">
    <source>
        <dbReference type="ARBA" id="ARBA00023163"/>
    </source>
</evidence>
<dbReference type="GO" id="GO:0000981">
    <property type="term" value="F:DNA-binding transcription factor activity, RNA polymerase II-specific"/>
    <property type="evidence" value="ECO:0007669"/>
    <property type="project" value="TreeGrafter"/>
</dbReference>
<feature type="compositionally biased region" description="Basic and acidic residues" evidence="20">
    <location>
        <begin position="700"/>
        <end position="710"/>
    </location>
</feature>
<feature type="region of interest" description="Disordered" evidence="20">
    <location>
        <begin position="695"/>
        <end position="743"/>
    </location>
</feature>
<keyword evidence="19" id="KW-0175">Coiled coil</keyword>
<dbReference type="PROSITE" id="PS50888">
    <property type="entry name" value="BHLH"/>
    <property type="match status" value="1"/>
</dbReference>
<evidence type="ECO:0000256" key="15">
    <source>
        <dbReference type="ARBA" id="ARBA00071251"/>
    </source>
</evidence>
<evidence type="ECO:0000256" key="13">
    <source>
        <dbReference type="ARBA" id="ARBA00053727"/>
    </source>
</evidence>
<dbReference type="InterPro" id="IPR011598">
    <property type="entry name" value="bHLH_dom"/>
</dbReference>
<name>A0A835TRC2_9PASS</name>
<dbReference type="FunFam" id="4.10.280.10:FF:000037">
    <property type="entry name" value="max-like protein X isoform X2"/>
    <property type="match status" value="1"/>
</dbReference>
<keyword evidence="24" id="KW-1185">Reference proteome</keyword>
<evidence type="ECO:0000256" key="2">
    <source>
        <dbReference type="ARBA" id="ARBA00004496"/>
    </source>
</evidence>
<feature type="compositionally biased region" description="Basic and acidic residues" evidence="20">
    <location>
        <begin position="901"/>
        <end position="912"/>
    </location>
</feature>
<protein>
    <recommendedName>
        <fullName evidence="15">Max-like protein X</fullName>
    </recommendedName>
    <alternativeName>
        <fullName evidence="16">Max-like bHLHZip protein</fullName>
    </alternativeName>
    <alternativeName>
        <fullName evidence="17">Protein BigMax</fullName>
    </alternativeName>
    <alternativeName>
        <fullName evidence="18">Transcription factor-like protein 4</fullName>
    </alternativeName>
</protein>
<dbReference type="GO" id="GO:0004140">
    <property type="term" value="F:dephospho-CoA kinase activity"/>
    <property type="evidence" value="ECO:0007669"/>
    <property type="project" value="InterPro"/>
</dbReference>
<dbReference type="InterPro" id="IPR027417">
    <property type="entry name" value="P-loop_NTPase"/>
</dbReference>
<gene>
    <name evidence="23" type="ORF">IHE44_0010252</name>
    <name evidence="22" type="ORF">IHE44_004677</name>
</gene>
<dbReference type="PANTHER" id="PTHR15741">
    <property type="entry name" value="BASIC HELIX-LOOP-HELIX ZIP TRANSCRIPTION FACTOR"/>
    <property type="match status" value="1"/>
</dbReference>
<dbReference type="Gene3D" id="4.10.280.10">
    <property type="entry name" value="Helix-loop-helix DNA-binding domain"/>
    <property type="match status" value="1"/>
</dbReference>
<dbReference type="FunFam" id="3.40.50.620:FF:000089">
    <property type="entry name" value="Bifunctional coenzyme A synthase"/>
    <property type="match status" value="1"/>
</dbReference>
<evidence type="ECO:0000256" key="5">
    <source>
        <dbReference type="ARBA" id="ARBA00022553"/>
    </source>
</evidence>
<keyword evidence="9" id="KW-0238">DNA-binding</keyword>
<reference evidence="23 24" key="2">
    <citation type="journal article" date="2021" name="J. Hered.">
        <title>Feather Gene Expression Elucidates the Developmental Basis of Plumage Iridescence in African Starlings.</title>
        <authorList>
            <person name="Rubenstein D.R."/>
            <person name="Corvelo A."/>
            <person name="MacManes M.D."/>
            <person name="Maia R."/>
            <person name="Narzisi G."/>
            <person name="Rousaki A."/>
            <person name="Vandenabeele P."/>
            <person name="Shawkey M.D."/>
            <person name="Solomon J."/>
        </authorList>
    </citation>
    <scope>NUCLEOTIDE SEQUENCE [LARGE SCALE GENOMIC DNA]</scope>
    <source>
        <strain evidence="23">SS15</strain>
    </source>
</reference>
<dbReference type="InterPro" id="IPR014729">
    <property type="entry name" value="Rossmann-like_a/b/a_fold"/>
</dbReference>
<keyword evidence="3" id="KW-0963">Cytoplasm</keyword>
<evidence type="ECO:0000256" key="4">
    <source>
        <dbReference type="ARBA" id="ARBA00022491"/>
    </source>
</evidence>
<evidence type="ECO:0000256" key="14">
    <source>
        <dbReference type="ARBA" id="ARBA00065416"/>
    </source>
</evidence>
<evidence type="ECO:0000256" key="18">
    <source>
        <dbReference type="ARBA" id="ARBA00082933"/>
    </source>
</evidence>
<keyword evidence="6" id="KW-0547">Nucleotide-binding</keyword>
<keyword evidence="12" id="KW-0539">Nucleus</keyword>
<comment type="function">
    <text evidence="13">Transcription regulator. Forms a sequence-specific DNA-binding protein complex with MAD1, MAD4, MNT, WBSCR14 and MLXIP which recognizes the core sequence 5'-CACGTG-3'. The TCFL4-MAD1, TCFL4-MAD4, TCFL4-WBSCR14 complexes are transcriptional repressors. Plays a role in transcriptional activation of glycolytic target genes. Involved in glucose-responsive gene regulation.</text>
</comment>
<dbReference type="InterPro" id="IPR004821">
    <property type="entry name" value="Cyt_trans-like"/>
</dbReference>
<evidence type="ECO:0000256" key="1">
    <source>
        <dbReference type="ARBA" id="ARBA00004123"/>
    </source>
</evidence>
<evidence type="ECO:0000256" key="10">
    <source>
        <dbReference type="ARBA" id="ARBA00023159"/>
    </source>
</evidence>
<dbReference type="Gene3D" id="3.40.50.620">
    <property type="entry name" value="HUPs"/>
    <property type="match status" value="1"/>
</dbReference>